<dbReference type="EMBL" id="JANPWB010000002">
    <property type="protein sequence ID" value="KAJ1209871.1"/>
    <property type="molecule type" value="Genomic_DNA"/>
</dbReference>
<dbReference type="Proteomes" id="UP001066276">
    <property type="component" value="Chromosome 1_2"/>
</dbReference>
<proteinExistence type="predicted"/>
<evidence type="ECO:0000313" key="1">
    <source>
        <dbReference type="EMBL" id="KAJ1209871.1"/>
    </source>
</evidence>
<comment type="caution">
    <text evidence="1">The sequence shown here is derived from an EMBL/GenBank/DDBJ whole genome shotgun (WGS) entry which is preliminary data.</text>
</comment>
<sequence length="181" mass="19440">MGRAIGILPSAWGRTTSPRLPAPVINCPDLTRDVLLAFFHQPGVGLHPPDSRLLLLTALTPNGVGRAIDILPSAWGGLHPPDSWLLLLTALTSRGAGRAIGILPSAWGGTTSPRLPAPVINCPDLTRDVLLAFFHQPGVGLHPPDSRLLLLTALTSRGTRYWHSSISLGWDYIPQTPRSCY</sequence>
<protein>
    <submittedName>
        <fullName evidence="1">Uncharacterized protein</fullName>
    </submittedName>
</protein>
<organism evidence="1 2">
    <name type="scientific">Pleurodeles waltl</name>
    <name type="common">Iberian ribbed newt</name>
    <dbReference type="NCBI Taxonomy" id="8319"/>
    <lineage>
        <taxon>Eukaryota</taxon>
        <taxon>Metazoa</taxon>
        <taxon>Chordata</taxon>
        <taxon>Craniata</taxon>
        <taxon>Vertebrata</taxon>
        <taxon>Euteleostomi</taxon>
        <taxon>Amphibia</taxon>
        <taxon>Batrachia</taxon>
        <taxon>Caudata</taxon>
        <taxon>Salamandroidea</taxon>
        <taxon>Salamandridae</taxon>
        <taxon>Pleurodelinae</taxon>
        <taxon>Pleurodeles</taxon>
    </lineage>
</organism>
<dbReference type="AlphaFoldDB" id="A0AAV7WA63"/>
<name>A0AAV7WA63_PLEWA</name>
<keyword evidence="2" id="KW-1185">Reference proteome</keyword>
<gene>
    <name evidence="1" type="ORF">NDU88_005243</name>
</gene>
<evidence type="ECO:0000313" key="2">
    <source>
        <dbReference type="Proteomes" id="UP001066276"/>
    </source>
</evidence>
<reference evidence="1" key="1">
    <citation type="journal article" date="2022" name="bioRxiv">
        <title>Sequencing and chromosome-scale assembly of the giantPleurodeles waltlgenome.</title>
        <authorList>
            <person name="Brown T."/>
            <person name="Elewa A."/>
            <person name="Iarovenko S."/>
            <person name="Subramanian E."/>
            <person name="Araus A.J."/>
            <person name="Petzold A."/>
            <person name="Susuki M."/>
            <person name="Suzuki K.-i.T."/>
            <person name="Hayashi T."/>
            <person name="Toyoda A."/>
            <person name="Oliveira C."/>
            <person name="Osipova E."/>
            <person name="Leigh N.D."/>
            <person name="Simon A."/>
            <person name="Yun M.H."/>
        </authorList>
    </citation>
    <scope>NUCLEOTIDE SEQUENCE</scope>
    <source>
        <strain evidence="1">20211129_DDA</strain>
        <tissue evidence="1">Liver</tissue>
    </source>
</reference>
<accession>A0AAV7WA63</accession>